<evidence type="ECO:0000313" key="1">
    <source>
        <dbReference type="EMBL" id="GEZ52009.1"/>
    </source>
</evidence>
<dbReference type="PANTHER" id="PTHR11439:SF495">
    <property type="entry name" value="REVERSE TRANSCRIPTASE, RNA-DEPENDENT DNA POLYMERASE-RELATED"/>
    <property type="match status" value="1"/>
</dbReference>
<feature type="non-terminal residue" evidence="1">
    <location>
        <position position="1"/>
    </location>
</feature>
<comment type="caution">
    <text evidence="1">The sequence shown here is derived from an EMBL/GenBank/DDBJ whole genome shotgun (WGS) entry which is preliminary data.</text>
</comment>
<sequence>SEFKMSSIGSLTFFLGLQVDQRPDGIFIHQEKEKNVPDEPISVYLYRSMIGCLMYLTATRPDIMFAVCATARHQVTPKTFNLLSVKRIFKYLISYPKLGLWYPRDSPFNLEAFSDSDYASAHGDRKSTTGGC</sequence>
<gene>
    <name evidence="1" type="ORF">Tci_523982</name>
</gene>
<reference evidence="1" key="1">
    <citation type="journal article" date="2019" name="Sci. Rep.">
        <title>Draft genome of Tanacetum cinerariifolium, the natural source of mosquito coil.</title>
        <authorList>
            <person name="Yamashiro T."/>
            <person name="Shiraishi A."/>
            <person name="Satake H."/>
            <person name="Nakayama K."/>
        </authorList>
    </citation>
    <scope>NUCLEOTIDE SEQUENCE</scope>
</reference>
<dbReference type="AlphaFoldDB" id="A0A699IMB9"/>
<name>A0A699IMB9_TANCI</name>
<dbReference type="EMBL" id="BKCJ010288955">
    <property type="protein sequence ID" value="GEZ52009.1"/>
    <property type="molecule type" value="Genomic_DNA"/>
</dbReference>
<dbReference type="SUPFAM" id="SSF56672">
    <property type="entry name" value="DNA/RNA polymerases"/>
    <property type="match status" value="1"/>
</dbReference>
<accession>A0A699IMB9</accession>
<protein>
    <submittedName>
        <fullName evidence="1">Uncharacterized protein</fullName>
    </submittedName>
</protein>
<organism evidence="1">
    <name type="scientific">Tanacetum cinerariifolium</name>
    <name type="common">Dalmatian daisy</name>
    <name type="synonym">Chrysanthemum cinerariifolium</name>
    <dbReference type="NCBI Taxonomy" id="118510"/>
    <lineage>
        <taxon>Eukaryota</taxon>
        <taxon>Viridiplantae</taxon>
        <taxon>Streptophyta</taxon>
        <taxon>Embryophyta</taxon>
        <taxon>Tracheophyta</taxon>
        <taxon>Spermatophyta</taxon>
        <taxon>Magnoliopsida</taxon>
        <taxon>eudicotyledons</taxon>
        <taxon>Gunneridae</taxon>
        <taxon>Pentapetalae</taxon>
        <taxon>asterids</taxon>
        <taxon>campanulids</taxon>
        <taxon>Asterales</taxon>
        <taxon>Asteraceae</taxon>
        <taxon>Asteroideae</taxon>
        <taxon>Anthemideae</taxon>
        <taxon>Anthemidinae</taxon>
        <taxon>Tanacetum</taxon>
    </lineage>
</organism>
<dbReference type="InterPro" id="IPR043502">
    <property type="entry name" value="DNA/RNA_pol_sf"/>
</dbReference>
<proteinExistence type="predicted"/>
<dbReference type="PANTHER" id="PTHR11439">
    <property type="entry name" value="GAG-POL-RELATED RETROTRANSPOSON"/>
    <property type="match status" value="1"/>
</dbReference>